<reference evidence="7 8" key="1">
    <citation type="submission" date="2017-09" db="EMBL/GenBank/DDBJ databases">
        <title>Bacterial strain isolated from the female urinary microbiota.</title>
        <authorList>
            <person name="Thomas-White K."/>
            <person name="Kumar N."/>
            <person name="Forster S."/>
            <person name="Putonti C."/>
            <person name="Lawley T."/>
            <person name="Wolfe A.J."/>
        </authorList>
    </citation>
    <scope>NUCLEOTIDE SEQUENCE [LARGE SCALE GENOMIC DNA]</scope>
    <source>
        <strain evidence="7 8">UMB0792</strain>
    </source>
</reference>
<dbReference type="InterPro" id="IPR004636">
    <property type="entry name" value="AcOrn/SuccOrn_fam"/>
</dbReference>
<comment type="cofactor">
    <cofactor evidence="6">
        <name>pyridoxal 5'-phosphate</name>
        <dbReference type="ChEBI" id="CHEBI:597326"/>
    </cofactor>
    <text evidence="6">Binds 1 pyridoxal phosphate per subunit.</text>
</comment>
<dbReference type="NCBIfam" id="NF002874">
    <property type="entry name" value="PRK03244.1"/>
    <property type="match status" value="1"/>
</dbReference>
<evidence type="ECO:0000256" key="3">
    <source>
        <dbReference type="ARBA" id="ARBA00022605"/>
    </source>
</evidence>
<organism evidence="7 8">
    <name type="scientific">Corynebacterium tuscaniense</name>
    <dbReference type="NCBI Taxonomy" id="302449"/>
    <lineage>
        <taxon>Bacteria</taxon>
        <taxon>Bacillati</taxon>
        <taxon>Actinomycetota</taxon>
        <taxon>Actinomycetes</taxon>
        <taxon>Mycobacteriales</taxon>
        <taxon>Corynebacteriaceae</taxon>
        <taxon>Corynebacterium</taxon>
    </lineage>
</organism>
<comment type="catalytic activity">
    <reaction evidence="6">
        <text>N(2)-acetyl-L-ornithine + 2-oxoglutarate = N-acetyl-L-glutamate 5-semialdehyde + L-glutamate</text>
        <dbReference type="Rhea" id="RHEA:18049"/>
        <dbReference type="ChEBI" id="CHEBI:16810"/>
        <dbReference type="ChEBI" id="CHEBI:29123"/>
        <dbReference type="ChEBI" id="CHEBI:29985"/>
        <dbReference type="ChEBI" id="CHEBI:57805"/>
        <dbReference type="EC" id="2.6.1.11"/>
    </reaction>
</comment>
<gene>
    <name evidence="6" type="primary">argD</name>
    <name evidence="7" type="ORF">CJ203_02030</name>
</gene>
<dbReference type="AlphaFoldDB" id="A0A2N6T7J7"/>
<feature type="binding site" evidence="6">
    <location>
        <position position="265"/>
    </location>
    <ligand>
        <name>pyridoxal 5'-phosphate</name>
        <dbReference type="ChEBI" id="CHEBI:597326"/>
    </ligand>
</feature>
<keyword evidence="6" id="KW-0963">Cytoplasm</keyword>
<feature type="binding site" evidence="6">
    <location>
        <begin position="207"/>
        <end position="210"/>
    </location>
    <ligand>
        <name>pyridoxal 5'-phosphate</name>
        <dbReference type="ChEBI" id="CHEBI:597326"/>
    </ligand>
</feature>
<dbReference type="InterPro" id="IPR005814">
    <property type="entry name" value="Aminotrans_3"/>
</dbReference>
<keyword evidence="5 6" id="KW-0663">Pyridoxal phosphate</keyword>
<feature type="binding site" evidence="6">
    <location>
        <position position="119"/>
    </location>
    <ligand>
        <name>pyridoxal 5'-phosphate</name>
        <dbReference type="ChEBI" id="CHEBI:597326"/>
    </ligand>
</feature>
<dbReference type="Pfam" id="PF00202">
    <property type="entry name" value="Aminotran_3"/>
    <property type="match status" value="1"/>
</dbReference>
<dbReference type="GO" id="GO:0042802">
    <property type="term" value="F:identical protein binding"/>
    <property type="evidence" value="ECO:0007669"/>
    <property type="project" value="TreeGrafter"/>
</dbReference>
<dbReference type="HAMAP" id="MF_01107">
    <property type="entry name" value="ArgD_aminotrans_3"/>
    <property type="match status" value="1"/>
</dbReference>
<comment type="caution">
    <text evidence="7">The sequence shown here is derived from an EMBL/GenBank/DDBJ whole genome shotgun (WGS) entry which is preliminary data.</text>
</comment>
<accession>A0A2N6T7J7</accession>
<dbReference type="SUPFAM" id="SSF53383">
    <property type="entry name" value="PLP-dependent transferases"/>
    <property type="match status" value="1"/>
</dbReference>
<comment type="similarity">
    <text evidence="6">Belongs to the class-III pyridoxal-phosphate-dependent aminotransferase family. ArgD subfamily.</text>
</comment>
<dbReference type="Gene3D" id="3.40.640.10">
    <property type="entry name" value="Type I PLP-dependent aspartate aminotransferase-like (Major domain)"/>
    <property type="match status" value="1"/>
</dbReference>
<evidence type="ECO:0000256" key="4">
    <source>
        <dbReference type="ARBA" id="ARBA00022679"/>
    </source>
</evidence>
<evidence type="ECO:0000256" key="5">
    <source>
        <dbReference type="ARBA" id="ARBA00022898"/>
    </source>
</evidence>
<keyword evidence="3 6" id="KW-0028">Amino-acid biosynthesis</keyword>
<dbReference type="InterPro" id="IPR015422">
    <property type="entry name" value="PyrdxlP-dep_Trfase_small"/>
</dbReference>
<feature type="binding site" evidence="6">
    <location>
        <position position="264"/>
    </location>
    <ligand>
        <name>N(2)-acetyl-L-ornithine</name>
        <dbReference type="ChEBI" id="CHEBI:57805"/>
    </ligand>
</feature>
<dbReference type="PANTHER" id="PTHR11986:SF79">
    <property type="entry name" value="ACETYLORNITHINE AMINOTRANSFERASE, MITOCHONDRIAL"/>
    <property type="match status" value="1"/>
</dbReference>
<feature type="binding site" evidence="6">
    <location>
        <begin position="93"/>
        <end position="94"/>
    </location>
    <ligand>
        <name>pyridoxal 5'-phosphate</name>
        <dbReference type="ChEBI" id="CHEBI:597326"/>
    </ligand>
</feature>
<keyword evidence="2 6" id="KW-0032">Aminotransferase</keyword>
<evidence type="ECO:0000256" key="1">
    <source>
        <dbReference type="ARBA" id="ARBA00022571"/>
    </source>
</evidence>
<comment type="pathway">
    <text evidence="6">Amino-acid biosynthesis; L-arginine biosynthesis; N(2)-acetyl-L-ornithine from L-glutamate: step 4/4.</text>
</comment>
<dbReference type="GO" id="GO:0030170">
    <property type="term" value="F:pyridoxal phosphate binding"/>
    <property type="evidence" value="ECO:0007669"/>
    <property type="project" value="InterPro"/>
</dbReference>
<dbReference type="InterPro" id="IPR050103">
    <property type="entry name" value="Class-III_PLP-dep_AT"/>
</dbReference>
<feature type="modified residue" description="N6-(pyridoxal phosphate)lysine" evidence="6">
    <location>
        <position position="236"/>
    </location>
</feature>
<dbReference type="InterPro" id="IPR015424">
    <property type="entry name" value="PyrdxlP-dep_Trfase"/>
</dbReference>
<dbReference type="FunFam" id="3.40.640.10:FF:000004">
    <property type="entry name" value="Acetylornithine aminotransferase"/>
    <property type="match status" value="1"/>
</dbReference>
<dbReference type="GO" id="GO:0005737">
    <property type="term" value="C:cytoplasm"/>
    <property type="evidence" value="ECO:0007669"/>
    <property type="project" value="UniProtKB-SubCell"/>
</dbReference>
<comment type="subcellular location">
    <subcellularLocation>
        <location evidence="6">Cytoplasm</location>
    </subcellularLocation>
</comment>
<sequence>MDSYGTPQLHLVSGNGVTVTDADRKTYIDMLAGIAVNSLGHGHPAVVEAVEKQVRTLGHISNFFGSDPALAVAKELRARFGDDQARVFFCNSGAEANEAAFKISRLTGRTRVLSAVHGFHGRTMGALSLTGQPAKQKPFEPLVPGVEFYTYGDIENLRGLVEQDPANTAAVFLEPIQGETGVIPAPEGFLEDVRALCDEHGILMVVDEVQTGVGRTGDFFAHQAAGITPDIVTMAKGLAGGMPIGAVIARGEAATLFTPGSHGTTFGGNPVSCAAAQAVLGVVDDEFCQAVRMKGEKLARNVEKLSGINHVRGRGLMLGVVLDAPVAKKMVVRGLENGVILNAPTDNVVRLTPPLTITDEELDAAVEAFATTLTECIRAEAGGE</sequence>
<dbReference type="InterPro" id="IPR049704">
    <property type="entry name" value="Aminotrans_3_PPA_site"/>
</dbReference>
<keyword evidence="1 6" id="KW-0055">Arginine biosynthesis</keyword>
<dbReference type="PROSITE" id="PS00600">
    <property type="entry name" value="AA_TRANSFER_CLASS_3"/>
    <property type="match status" value="1"/>
</dbReference>
<dbReference type="InterPro" id="IPR015421">
    <property type="entry name" value="PyrdxlP-dep_Trfase_major"/>
</dbReference>
<dbReference type="GO" id="GO:0006526">
    <property type="term" value="P:L-arginine biosynthetic process"/>
    <property type="evidence" value="ECO:0007669"/>
    <property type="project" value="UniProtKB-UniRule"/>
</dbReference>
<feature type="binding site" evidence="6">
    <location>
        <position position="122"/>
    </location>
    <ligand>
        <name>N(2)-acetyl-L-ornithine</name>
        <dbReference type="ChEBI" id="CHEBI:57805"/>
    </ligand>
</feature>
<dbReference type="PIRSF" id="PIRSF000521">
    <property type="entry name" value="Transaminase_4ab_Lys_Orn"/>
    <property type="match status" value="1"/>
</dbReference>
<evidence type="ECO:0000256" key="6">
    <source>
        <dbReference type="HAMAP-Rule" id="MF_01107"/>
    </source>
</evidence>
<evidence type="ECO:0000256" key="2">
    <source>
        <dbReference type="ARBA" id="ARBA00022576"/>
    </source>
</evidence>
<dbReference type="EMBL" id="PNHG01000002">
    <property type="protein sequence ID" value="PMC65300.1"/>
    <property type="molecule type" value="Genomic_DNA"/>
</dbReference>
<dbReference type="CDD" id="cd00610">
    <property type="entry name" value="OAT_like"/>
    <property type="match status" value="1"/>
</dbReference>
<dbReference type="GO" id="GO:0003992">
    <property type="term" value="F:N2-acetyl-L-ornithine:2-oxoglutarate 5-aminotransferase activity"/>
    <property type="evidence" value="ECO:0007669"/>
    <property type="project" value="UniProtKB-UniRule"/>
</dbReference>
<comment type="miscellaneous">
    <text evidence="6">May also have succinyldiaminopimelate aminotransferase activity, thus carrying out the corresponding step in lysine biosynthesis.</text>
</comment>
<keyword evidence="4 6" id="KW-0808">Transferase</keyword>
<evidence type="ECO:0000313" key="8">
    <source>
        <dbReference type="Proteomes" id="UP000235836"/>
    </source>
</evidence>
<dbReference type="Gene3D" id="3.90.1150.10">
    <property type="entry name" value="Aspartate Aminotransferase, domain 1"/>
    <property type="match status" value="1"/>
</dbReference>
<dbReference type="EC" id="2.6.1.11" evidence="6"/>
<protein>
    <recommendedName>
        <fullName evidence="6">Acetylornithine aminotransferase</fullName>
        <shortName evidence="6">ACOAT</shortName>
        <ecNumber evidence="6">2.6.1.11</ecNumber>
    </recommendedName>
</protein>
<dbReference type="PANTHER" id="PTHR11986">
    <property type="entry name" value="AMINOTRANSFERASE CLASS III"/>
    <property type="match status" value="1"/>
</dbReference>
<name>A0A2N6T7J7_9CORY</name>
<comment type="subunit">
    <text evidence="6">Homodimer.</text>
</comment>
<proteinExistence type="inferred from homology"/>
<dbReference type="UniPathway" id="UPA00068">
    <property type="reaction ID" value="UER00109"/>
</dbReference>
<dbReference type="NCBIfam" id="TIGR00707">
    <property type="entry name" value="argD"/>
    <property type="match status" value="1"/>
</dbReference>
<dbReference type="Proteomes" id="UP000235836">
    <property type="component" value="Unassembled WGS sequence"/>
</dbReference>
<keyword evidence="8" id="KW-1185">Reference proteome</keyword>
<dbReference type="NCBIfam" id="NF002325">
    <property type="entry name" value="PRK01278.1"/>
    <property type="match status" value="1"/>
</dbReference>
<evidence type="ECO:0000313" key="7">
    <source>
        <dbReference type="EMBL" id="PMC65300.1"/>
    </source>
</evidence>